<gene>
    <name evidence="2" type="ORF">A6V39_00225</name>
</gene>
<keyword evidence="1" id="KW-1133">Transmembrane helix</keyword>
<keyword evidence="3" id="KW-1185">Reference proteome</keyword>
<dbReference type="STRING" id="432608.A6V39_00225"/>
<organism evidence="2 3">
    <name type="scientific">Candidatus Mycoplasma haematobovis</name>
    <dbReference type="NCBI Taxonomy" id="432608"/>
    <lineage>
        <taxon>Bacteria</taxon>
        <taxon>Bacillati</taxon>
        <taxon>Mycoplasmatota</taxon>
        <taxon>Mollicutes</taxon>
        <taxon>Mycoplasmataceae</taxon>
        <taxon>Mycoplasma</taxon>
    </lineage>
</organism>
<keyword evidence="1" id="KW-0472">Membrane</keyword>
<dbReference type="EMBL" id="LWUJ01000010">
    <property type="protein sequence ID" value="OAL10475.1"/>
    <property type="molecule type" value="Genomic_DNA"/>
</dbReference>
<reference evidence="3" key="1">
    <citation type="submission" date="2016-04" db="EMBL/GenBank/DDBJ databases">
        <authorList>
            <person name="Quiroz-Castaneda R.E."/>
            <person name="Martinez-Ocampo F."/>
        </authorList>
    </citation>
    <scope>NUCLEOTIDE SEQUENCE [LARGE SCALE GENOMIC DNA]</scope>
    <source>
        <strain evidence="3">INIFAP01</strain>
    </source>
</reference>
<dbReference type="AlphaFoldDB" id="A0A1A9QEU1"/>
<feature type="transmembrane region" description="Helical" evidence="1">
    <location>
        <begin position="6"/>
        <end position="27"/>
    </location>
</feature>
<dbReference type="RefSeq" id="WP_187149708.1">
    <property type="nucleotide sequence ID" value="NZ_LWUJ01000010.1"/>
</dbReference>
<evidence type="ECO:0000313" key="3">
    <source>
        <dbReference type="Proteomes" id="UP000077623"/>
    </source>
</evidence>
<evidence type="ECO:0000313" key="2">
    <source>
        <dbReference type="EMBL" id="OAL10475.1"/>
    </source>
</evidence>
<accession>A0A1A9QEU1</accession>
<dbReference type="Proteomes" id="UP000077623">
    <property type="component" value="Unassembled WGS sequence"/>
</dbReference>
<proteinExistence type="predicted"/>
<sequence>MIGTKPALLSFAGVATVVGGGTGVYLLSQDKTTIRDKLDKENIELINNVDEYEIAFKEFKDTTNYINLIKGDNDPLNASSTQKDGGLALKKWCESNLKLRLTTPNSETITENIKKYCSSSLLTIEAKLKRGNKSLVENWNDKLSKLKTPSDNGALLTDLKKIKKDLESLEVQDVHKVLENWCKKQIKTRLTEDKNDAVWTKVNNRCLKQEID</sequence>
<keyword evidence="1" id="KW-0812">Transmembrane</keyword>
<protein>
    <submittedName>
        <fullName evidence="2">Uncharacterized protein</fullName>
    </submittedName>
</protein>
<evidence type="ECO:0000256" key="1">
    <source>
        <dbReference type="SAM" id="Phobius"/>
    </source>
</evidence>
<comment type="caution">
    <text evidence="2">The sequence shown here is derived from an EMBL/GenBank/DDBJ whole genome shotgun (WGS) entry which is preliminary data.</text>
</comment>
<name>A0A1A9QEU1_9MOLU</name>